<proteinExistence type="predicted"/>
<accession>V9DFS6</accession>
<dbReference type="EMBL" id="KB822704">
    <property type="protein sequence ID" value="ETI24822.1"/>
    <property type="molecule type" value="Genomic_DNA"/>
</dbReference>
<reference evidence="3 4" key="1">
    <citation type="submission" date="2013-03" db="EMBL/GenBank/DDBJ databases">
        <title>The Genome Sequence of Cladophialophora carrionii CBS 160.54.</title>
        <authorList>
            <consortium name="The Broad Institute Genomics Platform"/>
            <person name="Cuomo C."/>
            <person name="de Hoog S."/>
            <person name="Gorbushina A."/>
            <person name="Walker B."/>
            <person name="Young S.K."/>
            <person name="Zeng Q."/>
            <person name="Gargeya S."/>
            <person name="Fitzgerald M."/>
            <person name="Haas B."/>
            <person name="Abouelleil A."/>
            <person name="Allen A.W."/>
            <person name="Alvarado L."/>
            <person name="Arachchi H.M."/>
            <person name="Berlin A.M."/>
            <person name="Chapman S.B."/>
            <person name="Gainer-Dewar J."/>
            <person name="Goldberg J."/>
            <person name="Griggs A."/>
            <person name="Gujja S."/>
            <person name="Hansen M."/>
            <person name="Howarth C."/>
            <person name="Imamovic A."/>
            <person name="Ireland A."/>
            <person name="Larimer J."/>
            <person name="McCowan C."/>
            <person name="Murphy C."/>
            <person name="Pearson M."/>
            <person name="Poon T.W."/>
            <person name="Priest M."/>
            <person name="Roberts A."/>
            <person name="Saif S."/>
            <person name="Shea T."/>
            <person name="Sisk P."/>
            <person name="Sykes S."/>
            <person name="Wortman J."/>
            <person name="Nusbaum C."/>
            <person name="Birren B."/>
        </authorList>
    </citation>
    <scope>NUCLEOTIDE SEQUENCE [LARGE SCALE GENOMIC DNA]</scope>
    <source>
        <strain evidence="3 4">CBS 160.54</strain>
    </source>
</reference>
<gene>
    <name evidence="3" type="ORF">G647_04192</name>
</gene>
<feature type="domain" description="DUF6603" evidence="2">
    <location>
        <begin position="1626"/>
        <end position="2143"/>
    </location>
</feature>
<dbReference type="VEuPathDB" id="FungiDB:G647_04192"/>
<protein>
    <recommendedName>
        <fullName evidence="2">DUF6603 domain-containing protein</fullName>
    </recommendedName>
</protein>
<dbReference type="Proteomes" id="UP000030678">
    <property type="component" value="Unassembled WGS sequence"/>
</dbReference>
<name>V9DFS6_9EURO</name>
<dbReference type="RefSeq" id="XP_008726758.1">
    <property type="nucleotide sequence ID" value="XM_008728536.1"/>
</dbReference>
<organism evidence="3 4">
    <name type="scientific">Cladophialophora carrionii CBS 160.54</name>
    <dbReference type="NCBI Taxonomy" id="1279043"/>
    <lineage>
        <taxon>Eukaryota</taxon>
        <taxon>Fungi</taxon>
        <taxon>Dikarya</taxon>
        <taxon>Ascomycota</taxon>
        <taxon>Pezizomycotina</taxon>
        <taxon>Eurotiomycetes</taxon>
        <taxon>Chaetothyriomycetidae</taxon>
        <taxon>Chaetothyriales</taxon>
        <taxon>Herpotrichiellaceae</taxon>
        <taxon>Cladophialophora</taxon>
    </lineage>
</organism>
<dbReference type="InterPro" id="IPR046538">
    <property type="entry name" value="DUF6603"/>
</dbReference>
<dbReference type="Pfam" id="PF20248">
    <property type="entry name" value="DUF6603"/>
    <property type="match status" value="1"/>
</dbReference>
<evidence type="ECO:0000259" key="2">
    <source>
        <dbReference type="Pfam" id="PF20248"/>
    </source>
</evidence>
<dbReference type="Gene3D" id="3.60.15.10">
    <property type="entry name" value="Ribonuclease Z/Hydroxyacylglutathione hydrolase-like"/>
    <property type="match status" value="1"/>
</dbReference>
<sequence length="2483" mass="273749">MSYYQFDSFHVNVGSGDGAIHILSSPLQNGGRKVERAFFIDGGRTTAKAYINLTIARIQEHFFCPNPYDDGSFLMFDAFVITHWDGDHYDGVIAFLKDELVHVDNRQDPEAYYIRRAWYGWPTNPTDPKQPHTVIYTPWKWLGGNGFSVIGNHLARENLFGTGYIGTNLLVVRTNFENLLGRNFLAQDQQGGTPLDLNNMKTLPALLQMNPVENPVQGVGENFESWPAMYCIAAEGMPLTRKKLPLGHHTAKNMSSIVFILIWRIRPNPERYIISHYFAGDAPGNLELELKNFMDGWAPISMKLSHHGSASSNPASNFLAWNPTNIVVSAGVQYGHPRWEILFAMDAWFRHEQANNGGKARPFYPCQWPSYLVQNAADAYMHQGFSIAELKNNDPSGFVRFVMKNHEQMRDERIMSGQGLYLDNPVTMVDVRRTLFKDRYGYEAPDAEVKQWVSESIEIMMTNLSPLPRDGQIADEVCVGYKGYMSFFGLYYEEPVYETVPWSDVVAIQVTAVPETGKLGQIAIIGINGLGMLTDRRFGAVDTVAEKSEVLLPATCSSALGLANLTGPGTAVAVSPYSFKGDDRPKAIDTSTGNPKWPAKSELGHLDEPRSRHKGQDARRTATGLQAGKDDYSLEPWIEVRGAEDWSFLSSDSEGETDGDDESELFNRLSLNGRTQKLGVLAEPQMRAPVIYREVPTHITKAAVYLACEKVNFPEGSQGYILLKDQPIYGFTDTLHYRGFGLAEVPDKVHNTPLDPDDELYHWLGTFCGWDTNQPVPNGFALSMCKVADWPIDPSKKEKQDFAMTVPYIDGQRLQFSTSTGAEYTFSKVEEGDKTDKSVTATSLRNMHISRRSLIFGLEDSAALLKTTLADIAKFIRLDLDRYPLLKFLGSQMKLTLDTKKDFHNALWFRPGLEYETILRLQFRMDMTKFNEWLHTFNANLSVDDVLLIARKRAAWMWKTKQDGASFNSSIACLCRMTISSSLQLTGVFELSQTAVMLTLTLDSSSGTAENKALRGRNGAVSSIIQWLTDKFSITKASELDELLKRAADSNSGALDNDSILPRRVQVVLDVDANGKISGVSAATIDIEVCLTVGRPEAAVLAKMPIVFLFSFGWNKTSGFYLKGKLWTVIPDTPFTPYDRALPGFEEFQLIKPVSPVDPQNQQRTLDLARLLSAKESDVQNFPAGIPNRINRCEIEISQKNIGFKGAVRCSPPEDSGQTTPPLISLDELELEASYTWGTKSPSDDGFKLRLAIAVNLYLGGKLDEKKDLDEQYNAATKLLGEVKYDKGAWSIEASVINLSFSHLINFWDTADRGPIMDFLSQINIDFVTVKYEFGNKGKNAGLPSSLQILGQFTIADVAELTLDYSNPGGDRWTLTAGLGPSAKTKDAATVGKLLAGFMGEDVIALFPDAIKSAKIEGADGQKALRVICAKTKGVTIFACLVNVGKVSVWFLQLRQGDAAPKRLLKATVSKVSVEVPALHATLNSPWEDLFFMWVQDTTKREVGDNALPGITQQEYDSLAEVLKTQASIADQELLLFKPRAKRQTNSSTSGLCTFDDPPIDKTTVIPAGYHLVVVAKDTTGKVGVVLDYLFKQAVKRTAPEDRLALAELAPPDPSGSEKGTKAPYQAKLGPLSVSNIGLWFKDGMIGINLDATLSMGPIGLSLLGFSIGVPFSGKHSLDNPPSISEVQWGLKGLIVALDRPPLTVAGGFMRDTSDPKVPIMYTGGLVVTFKPWSLEAMGAFATVKKTPTPSSQWITTIDMKPLNQWCLSSGHDTDELVEFGDAKEFTFAFIFVKLNGPLFSVGFADVAGLVGGFGMNSDILLPTVEQVVNFPFVKERDNTKQQSIVERMQNLMDGPWFTPAEGRYWAAAGLRVTAFQMIAANLVLVIQFGNGSFLVGLFGVATCDVPSLESPVKFAHVELGIVCTFDSNSGIFKLEAQLSPRSFILAPQCHLTGGMALFAWSKGDYSDADPNQRVEAGDWVFTIGGYHRAFHPPRAYPRPPRLGISWSLDSSLSITGEAYFALTPKVLMGGGRIHAALSLGALYAYFDAFLDFLMNFEPFFFQLQARIAVGVRFTLDLWLVTIRINAEISASLDFKGPPFGGVVHVDFWVFGFDIKFGSPPSPPPPISLERFWAVVIKSGASGKSLLAAPIPEADGHGNINTADSADTAAILLTCETGLLPPLEKEQASKAEHLHAKDEDSGTWYVKGGKFSMLATFQFALNSARLTEKRTILDQSGKEIAEERASDAPIDNKYKAVYAKPMQLASTPLTSAVTISVKAPTPKGLATVHIMETWKDQRWKLGTRISPMPSSIWGEYDRNLDPSVVGGAIDSLLNGKDATVALVTGVTMVPPDPARAGDVINKFNVTSDHVSTVYEPQKPDWPLFIGVLEEQDKAWTPRGRSFKWDEVRDKWRSVGDETTTKAVDLWAKRLRFDKDSVEADQKDERLKGKFKPLRGVAPKKLLCKFDLLVPALPMIAVGSHSTE</sequence>
<evidence type="ECO:0000313" key="3">
    <source>
        <dbReference type="EMBL" id="ETI24822.1"/>
    </source>
</evidence>
<feature type="region of interest" description="Disordered" evidence="1">
    <location>
        <begin position="583"/>
        <end position="626"/>
    </location>
</feature>
<feature type="compositionally biased region" description="Basic and acidic residues" evidence="1">
    <location>
        <begin position="602"/>
        <end position="620"/>
    </location>
</feature>
<dbReference type="OrthoDB" id="5352492at2759"/>
<dbReference type="HOGENOM" id="CLU_001050_1_0_1"/>
<dbReference type="GeneID" id="19982685"/>
<evidence type="ECO:0000313" key="4">
    <source>
        <dbReference type="Proteomes" id="UP000030678"/>
    </source>
</evidence>
<dbReference type="InterPro" id="IPR036866">
    <property type="entry name" value="RibonucZ/Hydroxyglut_hydro"/>
</dbReference>
<evidence type="ECO:0000256" key="1">
    <source>
        <dbReference type="SAM" id="MobiDB-lite"/>
    </source>
</evidence>